<evidence type="ECO:0000256" key="4">
    <source>
        <dbReference type="PIRSR" id="PIRSR604294-1"/>
    </source>
</evidence>
<feature type="binding site" evidence="4">
    <location>
        <position position="345"/>
    </location>
    <ligand>
        <name>Fe cation</name>
        <dbReference type="ChEBI" id="CHEBI:24875"/>
        <note>catalytic</note>
    </ligand>
</feature>
<feature type="binding site" evidence="4">
    <location>
        <position position="295"/>
    </location>
    <ligand>
        <name>Fe cation</name>
        <dbReference type="ChEBI" id="CHEBI:24875"/>
        <note>catalytic</note>
    </ligand>
</feature>
<evidence type="ECO:0000256" key="1">
    <source>
        <dbReference type="ARBA" id="ARBA00006787"/>
    </source>
</evidence>
<evidence type="ECO:0008006" key="8">
    <source>
        <dbReference type="Google" id="ProtNLM"/>
    </source>
</evidence>
<evidence type="ECO:0000313" key="6">
    <source>
        <dbReference type="EMBL" id="CAH0367651.1"/>
    </source>
</evidence>
<evidence type="ECO:0000256" key="5">
    <source>
        <dbReference type="SAM" id="MobiDB-lite"/>
    </source>
</evidence>
<feature type="binding site" evidence="4">
    <location>
        <position position="608"/>
    </location>
    <ligand>
        <name>Fe cation</name>
        <dbReference type="ChEBI" id="CHEBI:24875"/>
        <note>catalytic</note>
    </ligand>
</feature>
<keyword evidence="7" id="KW-1185">Reference proteome</keyword>
<dbReference type="EMBL" id="CAKKNE010000002">
    <property type="protein sequence ID" value="CAH0367651.1"/>
    <property type="molecule type" value="Genomic_DNA"/>
</dbReference>
<comment type="similarity">
    <text evidence="1">Belongs to the carotenoid oxygenase family.</text>
</comment>
<feature type="compositionally biased region" description="Low complexity" evidence="5">
    <location>
        <begin position="47"/>
        <end position="68"/>
    </location>
</feature>
<protein>
    <recommendedName>
        <fullName evidence="8">Carotenoid oxygenase</fullName>
    </recommendedName>
</protein>
<dbReference type="GO" id="GO:0009570">
    <property type="term" value="C:chloroplast stroma"/>
    <property type="evidence" value="ECO:0007669"/>
    <property type="project" value="TreeGrafter"/>
</dbReference>
<proteinExistence type="inferred from homology"/>
<organism evidence="6 7">
    <name type="scientific">Pelagomonas calceolata</name>
    <dbReference type="NCBI Taxonomy" id="35677"/>
    <lineage>
        <taxon>Eukaryota</taxon>
        <taxon>Sar</taxon>
        <taxon>Stramenopiles</taxon>
        <taxon>Ochrophyta</taxon>
        <taxon>Pelagophyceae</taxon>
        <taxon>Pelagomonadales</taxon>
        <taxon>Pelagomonadaceae</taxon>
        <taxon>Pelagomonas</taxon>
    </lineage>
</organism>
<evidence type="ECO:0000313" key="7">
    <source>
        <dbReference type="Proteomes" id="UP000789595"/>
    </source>
</evidence>
<gene>
    <name evidence="6" type="ORF">PECAL_2P06840</name>
</gene>
<reference evidence="6" key="1">
    <citation type="submission" date="2021-11" db="EMBL/GenBank/DDBJ databases">
        <authorList>
            <consortium name="Genoscope - CEA"/>
            <person name="William W."/>
        </authorList>
    </citation>
    <scope>NUCLEOTIDE SEQUENCE</scope>
</reference>
<feature type="region of interest" description="Disordered" evidence="5">
    <location>
        <begin position="45"/>
        <end position="68"/>
    </location>
</feature>
<dbReference type="InterPro" id="IPR004294">
    <property type="entry name" value="Carotenoid_Oase"/>
</dbReference>
<dbReference type="GO" id="GO:0045549">
    <property type="term" value="F:9-cis-epoxycarotenoid dioxygenase activity"/>
    <property type="evidence" value="ECO:0007669"/>
    <property type="project" value="TreeGrafter"/>
</dbReference>
<accession>A0A8J2SH57</accession>
<dbReference type="PANTHER" id="PTHR10543">
    <property type="entry name" value="BETA-CAROTENE DIOXYGENASE"/>
    <property type="match status" value="1"/>
</dbReference>
<dbReference type="AlphaFoldDB" id="A0A8J2SH57"/>
<comment type="caution">
    <text evidence="6">The sequence shown here is derived from an EMBL/GenBank/DDBJ whole genome shotgun (WGS) entry which is preliminary data.</text>
</comment>
<dbReference type="Pfam" id="PF03055">
    <property type="entry name" value="RPE65"/>
    <property type="match status" value="1"/>
</dbReference>
<keyword evidence="2 4" id="KW-0479">Metal-binding</keyword>
<dbReference type="OrthoDB" id="1069523at2759"/>
<dbReference type="PANTHER" id="PTHR10543:SF37">
    <property type="entry name" value="CAROTENOID CLEAVAGE DIOXYGENASE 7, CHLOROPLASTIC"/>
    <property type="match status" value="1"/>
</dbReference>
<comment type="cofactor">
    <cofactor evidence="4">
        <name>Fe(2+)</name>
        <dbReference type="ChEBI" id="CHEBI:29033"/>
    </cofactor>
    <text evidence="4">Binds 1 Fe(2+) ion per subunit.</text>
</comment>
<sequence>MAVPLRRSRCRRSILGRAVVAAILLSEAVQCIQFKRKRAGVSHRAVRPAVSTATPAAPSKAKPSNTAAVTGKNNILPLSAPQNKIDAATLTALVAADPGDELDEPLRLVSGAIPKDLRGTLYVNGPARVIDGRGRAAHPLDGHGFVRAFSFGARTDAAKLAAAASTNANDASTSIGGSTVAADGRSGVTVRGRFVRTWAYEIENFFDRNLFRGFFSLPFAPSTPLRLFNALSLWRKNVANTAVVAWAGRLLCLWEQGPPHALDVETLETAAGWDHLNYLETPACAVSRLRPLLAHTKVWVENDGRERLVGLSVVGSHFTFYEFDERGDRVATVATELPFANPLTHDFSLTEHYYIVAENPVRYEPDVAGALDGSQPALGPSFVASADDRPGLLALVPRDGSEPIVLDAGDASIVFHYANAWEEGSRIKIAACAFDRYELGAEYGFDAAGGRFDPNLLLRHDNAWGPFLRVSTINLAAATVSHTTVEHVHRDFPRVHPRREGRPTKYAYVAASPHLQEGEPFFPFQCIQKVALDGSDEVITWRPARPGCFVGEPVVAPRPGEVNEDHAWLLIVVHDVHAAATDLVVLDARTLAVAAELRVDRLLPLGLHGTWA</sequence>
<dbReference type="GO" id="GO:0016121">
    <property type="term" value="P:carotene catabolic process"/>
    <property type="evidence" value="ECO:0007669"/>
    <property type="project" value="TreeGrafter"/>
</dbReference>
<evidence type="ECO:0000256" key="2">
    <source>
        <dbReference type="ARBA" id="ARBA00022723"/>
    </source>
</evidence>
<feature type="binding site" evidence="4">
    <location>
        <position position="416"/>
    </location>
    <ligand>
        <name>Fe cation</name>
        <dbReference type="ChEBI" id="CHEBI:24875"/>
        <note>catalytic</note>
    </ligand>
</feature>
<name>A0A8J2SH57_9STRA</name>
<dbReference type="Proteomes" id="UP000789595">
    <property type="component" value="Unassembled WGS sequence"/>
</dbReference>
<evidence type="ECO:0000256" key="3">
    <source>
        <dbReference type="ARBA" id="ARBA00023004"/>
    </source>
</evidence>
<keyword evidence="3 4" id="KW-0408">Iron</keyword>
<dbReference type="GO" id="GO:0046872">
    <property type="term" value="F:metal ion binding"/>
    <property type="evidence" value="ECO:0007669"/>
    <property type="project" value="UniProtKB-KW"/>
</dbReference>